<name>A0ABQ7IB92_9HELO</name>
<organism evidence="2 3">
    <name type="scientific">Botrytis deweyae</name>
    <dbReference type="NCBI Taxonomy" id="2478750"/>
    <lineage>
        <taxon>Eukaryota</taxon>
        <taxon>Fungi</taxon>
        <taxon>Dikarya</taxon>
        <taxon>Ascomycota</taxon>
        <taxon>Pezizomycotina</taxon>
        <taxon>Leotiomycetes</taxon>
        <taxon>Helotiales</taxon>
        <taxon>Sclerotiniaceae</taxon>
        <taxon>Botrytis</taxon>
    </lineage>
</organism>
<reference evidence="2 3" key="1">
    <citation type="journal article" date="2020" name="Genome Biol. Evol.">
        <title>Comparative genomics of Sclerotiniaceae.</title>
        <authorList>
            <person name="Valero Jimenez C.A."/>
            <person name="Steentjes M."/>
            <person name="Scholten O.E."/>
            <person name="Van Kan J.A.L."/>
        </authorList>
    </citation>
    <scope>NUCLEOTIDE SEQUENCE [LARGE SCALE GENOMIC DNA]</scope>
    <source>
        <strain evidence="2 3">B1</strain>
    </source>
</reference>
<evidence type="ECO:0008006" key="4">
    <source>
        <dbReference type="Google" id="ProtNLM"/>
    </source>
</evidence>
<evidence type="ECO:0000256" key="1">
    <source>
        <dbReference type="SAM" id="Coils"/>
    </source>
</evidence>
<feature type="coiled-coil region" evidence="1">
    <location>
        <begin position="130"/>
        <end position="157"/>
    </location>
</feature>
<evidence type="ECO:0000313" key="3">
    <source>
        <dbReference type="Proteomes" id="UP000783213"/>
    </source>
</evidence>
<dbReference type="RefSeq" id="XP_038806487.1">
    <property type="nucleotide sequence ID" value="XM_038957014.1"/>
</dbReference>
<sequence length="510" mass="58497">MISLFDKVTASEISDPDTQSTSEILLLQIVKVCQEEFSDPGTALETCNASNILLFLQNIAQELRSLRGEIQDKIEKSPLVSKALPVKESEVNEPGDKTVRSSLVLNRHASTQSEPWSPITDAVDTDFDILQDLKDKIEVLEEDLESKNRSLNSLRMKFLKNQTFCIQDESSIMQLTSEFNQPEMRFGFPNFKSMRSLTLADEFDDIPFRPSQYFPITYLKCLDDDLKRDSPMEVIALLSHHIPWLMTKYSGILSANFDERKSTIPLLMNYVKSVATLRIPAGLPRACFCMMVGGMIQRCTENNSELHKAIKDVMEQNDSGIQLISSWTLIERLIFAWVISVIVVVDIKVGSSVESLSEASKWRSLVSTLKGRDFINFIKFLDNPTVQAYIKSQSRDGDDASVFVTYKNKDVYQGMIRHNNIELIWVKHERKVWCSWRGFDFKVNERLELLVRAKNAKRLPWFVVPKDQEPYFEEHYNGSIEAAMRELDDSSDVYIKQEDGEQADQESLYD</sequence>
<evidence type="ECO:0000313" key="2">
    <source>
        <dbReference type="EMBL" id="KAF7919073.1"/>
    </source>
</evidence>
<gene>
    <name evidence="2" type="ORF">EAE98_009393</name>
</gene>
<keyword evidence="1" id="KW-0175">Coiled coil</keyword>
<proteinExistence type="predicted"/>
<comment type="caution">
    <text evidence="2">The sequence shown here is derived from an EMBL/GenBank/DDBJ whole genome shotgun (WGS) entry which is preliminary data.</text>
</comment>
<keyword evidence="3" id="KW-1185">Reference proteome</keyword>
<dbReference type="Proteomes" id="UP000783213">
    <property type="component" value="Unassembled WGS sequence"/>
</dbReference>
<dbReference type="GeneID" id="62236164"/>
<accession>A0ABQ7IB92</accession>
<protein>
    <recommendedName>
        <fullName evidence="4">RRM domain-containing protein</fullName>
    </recommendedName>
</protein>
<dbReference type="EMBL" id="RCSX01000028">
    <property type="protein sequence ID" value="KAF7919073.1"/>
    <property type="molecule type" value="Genomic_DNA"/>
</dbReference>